<evidence type="ECO:0000256" key="3">
    <source>
        <dbReference type="ARBA" id="ARBA00022630"/>
    </source>
</evidence>
<gene>
    <name evidence="8" type="ORF">SAMN04487996_103222</name>
</gene>
<dbReference type="OrthoDB" id="1154541at2"/>
<dbReference type="GO" id="GO:0016614">
    <property type="term" value="F:oxidoreductase activity, acting on CH-OH group of donors"/>
    <property type="evidence" value="ECO:0007669"/>
    <property type="project" value="InterPro"/>
</dbReference>
<dbReference type="InterPro" id="IPR007867">
    <property type="entry name" value="GMC_OxRtase_C"/>
</dbReference>
<evidence type="ECO:0000313" key="8">
    <source>
        <dbReference type="EMBL" id="SDE05732.1"/>
    </source>
</evidence>
<evidence type="ECO:0000259" key="6">
    <source>
        <dbReference type="Pfam" id="PF00732"/>
    </source>
</evidence>
<organism evidence="8 9">
    <name type="scientific">Dyadobacter soli</name>
    <dbReference type="NCBI Taxonomy" id="659014"/>
    <lineage>
        <taxon>Bacteria</taxon>
        <taxon>Pseudomonadati</taxon>
        <taxon>Bacteroidota</taxon>
        <taxon>Cytophagia</taxon>
        <taxon>Cytophagales</taxon>
        <taxon>Spirosomataceae</taxon>
        <taxon>Dyadobacter</taxon>
    </lineage>
</organism>
<dbReference type="Pfam" id="PF13450">
    <property type="entry name" value="NAD_binding_8"/>
    <property type="match status" value="1"/>
</dbReference>
<evidence type="ECO:0000256" key="4">
    <source>
        <dbReference type="ARBA" id="ARBA00022827"/>
    </source>
</evidence>
<sequence>MNLNIKATKQATYDAIVVGSGISGGWAAKELTEKGLKVLMLERGRDIKHIVDYKTATLAPWELEHRGRVTTMAKEEYWAGMRTGYTANEEHRYLFENDKENPYLETRKFDWIRAYHVGGRSLLWGRQSYRLNAADFEANGKEGIGVDWPIRYADIAPWYDYVEKFAGISGAKDGLDVLPDGNYLPPMQMNCVEKHVKGEVEKKFAGRHIIMGRAAHLTQPQAFHTELGRAACQFRNMCMRGCPYGGYFSTQAATLPAAQKTGNLTLVTDSIVSEVIFDDKLNKATGVRVINQNTLETKEYFAKIIFMNASAIASASILMNSKSKRFPNGLGNDSDQLGRNIMDHHLAVGARGDVEGFEDKYYFGRRANGIYIPRYRNWGNDKRDYVRGFGYQGGASRDSWGRGVGMEGFGADFKKEISQPGGWSMNIGGFGEMIPDEKNRFTLHATEKDKWGLPVVVFDAAYGENEKKMRQDMMNDAAEMLEAAGLRNVTPYNDESKHPGIGIHEMGTARMGNDPKTSVLNKNNQVWGAENVYVTDGAFMTSASCVNPSLTYMAMTARAADHAVKELKKMNV</sequence>
<dbReference type="EMBL" id="FNAN01000003">
    <property type="protein sequence ID" value="SDE05732.1"/>
    <property type="molecule type" value="Genomic_DNA"/>
</dbReference>
<evidence type="ECO:0000256" key="5">
    <source>
        <dbReference type="ARBA" id="ARBA00023002"/>
    </source>
</evidence>
<dbReference type="AlphaFoldDB" id="A0A1G6ZT72"/>
<reference evidence="9" key="1">
    <citation type="submission" date="2016-10" db="EMBL/GenBank/DDBJ databases">
        <authorList>
            <person name="Varghese N."/>
            <person name="Submissions S."/>
        </authorList>
    </citation>
    <scope>NUCLEOTIDE SEQUENCE [LARGE SCALE GENOMIC DNA]</scope>
    <source>
        <strain evidence="9">DSM 25329</strain>
    </source>
</reference>
<dbReference type="PANTHER" id="PTHR42784">
    <property type="entry name" value="PYRANOSE 2-OXIDASE"/>
    <property type="match status" value="1"/>
</dbReference>
<dbReference type="PANTHER" id="PTHR42784:SF1">
    <property type="entry name" value="PYRANOSE 2-OXIDASE"/>
    <property type="match status" value="1"/>
</dbReference>
<evidence type="ECO:0000259" key="7">
    <source>
        <dbReference type="Pfam" id="PF05199"/>
    </source>
</evidence>
<dbReference type="Gene3D" id="3.50.50.60">
    <property type="entry name" value="FAD/NAD(P)-binding domain"/>
    <property type="match status" value="2"/>
</dbReference>
<dbReference type="Pfam" id="PF00732">
    <property type="entry name" value="GMC_oxred_N"/>
    <property type="match status" value="1"/>
</dbReference>
<keyword evidence="5" id="KW-0560">Oxidoreductase</keyword>
<feature type="domain" description="Glucose-methanol-choline oxidoreductase C-terminal" evidence="7">
    <location>
        <begin position="435"/>
        <end position="555"/>
    </location>
</feature>
<evidence type="ECO:0000256" key="1">
    <source>
        <dbReference type="ARBA" id="ARBA00001974"/>
    </source>
</evidence>
<dbReference type="InterPro" id="IPR051473">
    <property type="entry name" value="P2Ox-like"/>
</dbReference>
<evidence type="ECO:0000256" key="2">
    <source>
        <dbReference type="ARBA" id="ARBA00010790"/>
    </source>
</evidence>
<dbReference type="Proteomes" id="UP000198748">
    <property type="component" value="Unassembled WGS sequence"/>
</dbReference>
<evidence type="ECO:0000313" key="9">
    <source>
        <dbReference type="Proteomes" id="UP000198748"/>
    </source>
</evidence>
<name>A0A1G6ZT72_9BACT</name>
<keyword evidence="9" id="KW-1185">Reference proteome</keyword>
<dbReference type="RefSeq" id="WP_090147456.1">
    <property type="nucleotide sequence ID" value="NZ_FNAN01000003.1"/>
</dbReference>
<keyword evidence="4" id="KW-0274">FAD</keyword>
<keyword evidence="3" id="KW-0285">Flavoprotein</keyword>
<dbReference type="GO" id="GO:0050660">
    <property type="term" value="F:flavin adenine dinucleotide binding"/>
    <property type="evidence" value="ECO:0007669"/>
    <property type="project" value="InterPro"/>
</dbReference>
<proteinExistence type="inferred from homology"/>
<dbReference type="Pfam" id="PF05199">
    <property type="entry name" value="GMC_oxred_C"/>
    <property type="match status" value="1"/>
</dbReference>
<comment type="cofactor">
    <cofactor evidence="1">
        <name>FAD</name>
        <dbReference type="ChEBI" id="CHEBI:57692"/>
    </cofactor>
</comment>
<dbReference type="SUPFAM" id="SSF54373">
    <property type="entry name" value="FAD-linked reductases, C-terminal domain"/>
    <property type="match status" value="1"/>
</dbReference>
<protein>
    <submittedName>
        <fullName evidence="8">Choline dehydrogenase</fullName>
    </submittedName>
</protein>
<comment type="similarity">
    <text evidence="2">Belongs to the GMC oxidoreductase family.</text>
</comment>
<dbReference type="InterPro" id="IPR036188">
    <property type="entry name" value="FAD/NAD-bd_sf"/>
</dbReference>
<dbReference type="STRING" id="659014.SAMN04487996_103222"/>
<dbReference type="SUPFAM" id="SSF51905">
    <property type="entry name" value="FAD/NAD(P)-binding domain"/>
    <property type="match status" value="1"/>
</dbReference>
<accession>A0A1G6ZT72</accession>
<feature type="domain" description="Glucose-methanol-choline oxidoreductase N-terminal" evidence="6">
    <location>
        <begin position="93"/>
        <end position="344"/>
    </location>
</feature>
<dbReference type="InterPro" id="IPR000172">
    <property type="entry name" value="GMC_OxRdtase_N"/>
</dbReference>